<dbReference type="InParanoid" id="D6TDI9"/>
<dbReference type="AlphaFoldDB" id="D6TDI9"/>
<dbReference type="PANTHER" id="PTHR33055:SF3">
    <property type="entry name" value="PUTATIVE TRANSPOSASE FOR IS117-RELATED"/>
    <property type="match status" value="1"/>
</dbReference>
<dbReference type="eggNOG" id="COG3547">
    <property type="taxonomic scope" value="Bacteria"/>
</dbReference>
<dbReference type="GO" id="GO:0006313">
    <property type="term" value="P:DNA transposition"/>
    <property type="evidence" value="ECO:0007669"/>
    <property type="project" value="InterPro"/>
</dbReference>
<sequence>MWYVGLDWSDTHHDVVVLDEAGHRVGTQRFAHSHQGLHHLKDFLLSIASRPEDLACIVETNHGLLITFLLEAGIPVYPVNPKTANQLRKTAGAKTDRIDAYLLAKTGRFDLADLRRLSPDSPIIAELKTLTRDQDALIQSQTRLVNQLTACLKEYYPVGLKLFGKLHQPSTLLFLQAYPTPAAAAAASLEEIEALLKRCKYPNARRAATEIVEQLHHQELTANEVIVRAKSRLMLSLVRQLLPLLEDIKSYDKEIASLFLKHPDHDLWQSLPRAAQRLAPRLLAEWGDDRARYRDAQSVQELAGTAPVPLQSGNFSKAHKRFARLKPLRNVLYQFAWQTTRQDGWAREYYQRKRMEGKTHSTAVRCLANVWVRIIYRMWVSKDVYQAATFEAAKQAHASRQRVA</sequence>
<dbReference type="EMBL" id="ADVG01000001">
    <property type="protein sequence ID" value="EFH88334.1"/>
    <property type="molecule type" value="Genomic_DNA"/>
</dbReference>
<evidence type="ECO:0000259" key="2">
    <source>
        <dbReference type="Pfam" id="PF02371"/>
    </source>
</evidence>
<feature type="domain" description="Transposase IS116/IS110/IS902 C-terminal" evidence="2">
    <location>
        <begin position="269"/>
        <end position="351"/>
    </location>
</feature>
<dbReference type="GO" id="GO:0004803">
    <property type="term" value="F:transposase activity"/>
    <property type="evidence" value="ECO:0007669"/>
    <property type="project" value="InterPro"/>
</dbReference>
<reference evidence="3 4" key="1">
    <citation type="journal article" date="2011" name="Stand. Genomic Sci.">
        <title>Non-contiguous finished genome sequence and contextual data of the filamentous soil bacterium Ktedonobacter racemifer type strain (SOSP1-21).</title>
        <authorList>
            <person name="Chang Y.J."/>
            <person name="Land M."/>
            <person name="Hauser L."/>
            <person name="Chertkov O."/>
            <person name="Del Rio T.G."/>
            <person name="Nolan M."/>
            <person name="Copeland A."/>
            <person name="Tice H."/>
            <person name="Cheng J.F."/>
            <person name="Lucas S."/>
            <person name="Han C."/>
            <person name="Goodwin L."/>
            <person name="Pitluck S."/>
            <person name="Ivanova N."/>
            <person name="Ovchinikova G."/>
            <person name="Pati A."/>
            <person name="Chen A."/>
            <person name="Palaniappan K."/>
            <person name="Mavromatis K."/>
            <person name="Liolios K."/>
            <person name="Brettin T."/>
            <person name="Fiebig A."/>
            <person name="Rohde M."/>
            <person name="Abt B."/>
            <person name="Goker M."/>
            <person name="Detter J.C."/>
            <person name="Woyke T."/>
            <person name="Bristow J."/>
            <person name="Eisen J.A."/>
            <person name="Markowitz V."/>
            <person name="Hugenholtz P."/>
            <person name="Kyrpides N.C."/>
            <person name="Klenk H.P."/>
            <person name="Lapidus A."/>
        </authorList>
    </citation>
    <scope>NUCLEOTIDE SEQUENCE [LARGE SCALE GENOMIC DNA]</scope>
    <source>
        <strain evidence="4">DSM 44963</strain>
    </source>
</reference>
<dbReference type="OrthoDB" id="146710at2"/>
<protein>
    <submittedName>
        <fullName evidence="3">Transposase IS111A/IS1328/IS1533</fullName>
    </submittedName>
</protein>
<name>D6TDI9_KTERA</name>
<evidence type="ECO:0000313" key="3">
    <source>
        <dbReference type="EMBL" id="EFH88334.1"/>
    </source>
</evidence>
<dbReference type="STRING" id="485913.Krac_9776"/>
<dbReference type="GO" id="GO:0003677">
    <property type="term" value="F:DNA binding"/>
    <property type="evidence" value="ECO:0007669"/>
    <property type="project" value="InterPro"/>
</dbReference>
<dbReference type="PANTHER" id="PTHR33055">
    <property type="entry name" value="TRANSPOSASE FOR INSERTION SEQUENCE ELEMENT IS1111A"/>
    <property type="match status" value="1"/>
</dbReference>
<dbReference type="InterPro" id="IPR002525">
    <property type="entry name" value="Transp_IS110-like_N"/>
</dbReference>
<dbReference type="Proteomes" id="UP000004508">
    <property type="component" value="Unassembled WGS sequence"/>
</dbReference>
<dbReference type="InterPro" id="IPR003346">
    <property type="entry name" value="Transposase_20"/>
</dbReference>
<accession>D6TDI9</accession>
<dbReference type="NCBIfam" id="NF033542">
    <property type="entry name" value="transpos_IS110"/>
    <property type="match status" value="1"/>
</dbReference>
<comment type="caution">
    <text evidence="3">The sequence shown here is derived from an EMBL/GenBank/DDBJ whole genome shotgun (WGS) entry which is preliminary data.</text>
</comment>
<keyword evidence="4" id="KW-1185">Reference proteome</keyword>
<evidence type="ECO:0000313" key="4">
    <source>
        <dbReference type="Proteomes" id="UP000004508"/>
    </source>
</evidence>
<organism evidence="3 4">
    <name type="scientific">Ktedonobacter racemifer DSM 44963</name>
    <dbReference type="NCBI Taxonomy" id="485913"/>
    <lineage>
        <taxon>Bacteria</taxon>
        <taxon>Bacillati</taxon>
        <taxon>Chloroflexota</taxon>
        <taxon>Ktedonobacteria</taxon>
        <taxon>Ktedonobacterales</taxon>
        <taxon>Ktedonobacteraceae</taxon>
        <taxon>Ktedonobacter</taxon>
    </lineage>
</organism>
<dbReference type="InterPro" id="IPR047650">
    <property type="entry name" value="Transpos_IS110"/>
</dbReference>
<evidence type="ECO:0000259" key="1">
    <source>
        <dbReference type="Pfam" id="PF01548"/>
    </source>
</evidence>
<proteinExistence type="predicted"/>
<gene>
    <name evidence="3" type="ORF">Krac_9776</name>
</gene>
<feature type="domain" description="Transposase IS110-like N-terminal" evidence="1">
    <location>
        <begin position="4"/>
        <end position="157"/>
    </location>
</feature>
<dbReference type="Pfam" id="PF01548">
    <property type="entry name" value="DEDD_Tnp_IS110"/>
    <property type="match status" value="1"/>
</dbReference>
<dbReference type="RefSeq" id="WP_007904241.1">
    <property type="nucleotide sequence ID" value="NZ_ADVG01000001.1"/>
</dbReference>
<dbReference type="Pfam" id="PF02371">
    <property type="entry name" value="Transposase_20"/>
    <property type="match status" value="1"/>
</dbReference>